<reference evidence="3 4" key="1">
    <citation type="submission" date="2019-07" db="EMBL/GenBank/DDBJ databases">
        <title>De Novo Assembly of kiwifruit Actinidia rufa.</title>
        <authorList>
            <person name="Sugita-Konishi S."/>
            <person name="Sato K."/>
            <person name="Mori E."/>
            <person name="Abe Y."/>
            <person name="Kisaki G."/>
            <person name="Hamano K."/>
            <person name="Suezawa K."/>
            <person name="Otani M."/>
            <person name="Fukuda T."/>
            <person name="Manabe T."/>
            <person name="Gomi K."/>
            <person name="Tabuchi M."/>
            <person name="Akimitsu K."/>
            <person name="Kataoka I."/>
        </authorList>
    </citation>
    <scope>NUCLEOTIDE SEQUENCE [LARGE SCALE GENOMIC DNA]</scope>
    <source>
        <strain evidence="4">cv. Fuchu</strain>
    </source>
</reference>
<evidence type="ECO:0000259" key="2">
    <source>
        <dbReference type="Pfam" id="PF13334"/>
    </source>
</evidence>
<gene>
    <name evidence="3" type="ORF">Acr_02g0012460</name>
</gene>
<sequence length="142" mass="16092">MQRKGSNNRLSGVTYRSPISTLMLSMFATMASFYVAGRLWQDAENRVHLIKELDRITGKTSLCNDIMIVREQQKKLSALKMELAAAKQEGFTSNLLPETNRTPKKKPLVVIGVLTRFGRKTNREAIRKAWMGTGRVPLFHVV</sequence>
<evidence type="ECO:0000256" key="1">
    <source>
        <dbReference type="SAM" id="Phobius"/>
    </source>
</evidence>
<dbReference type="EMBL" id="BJWL01000002">
    <property type="protein sequence ID" value="GFY83006.1"/>
    <property type="molecule type" value="Genomic_DNA"/>
</dbReference>
<evidence type="ECO:0000313" key="3">
    <source>
        <dbReference type="EMBL" id="GFY83006.1"/>
    </source>
</evidence>
<keyword evidence="3" id="KW-0808">Transferase</keyword>
<dbReference type="Pfam" id="PF13334">
    <property type="entry name" value="DUF4094"/>
    <property type="match status" value="1"/>
</dbReference>
<keyword evidence="1" id="KW-0812">Transmembrane</keyword>
<keyword evidence="4" id="KW-1185">Reference proteome</keyword>
<dbReference type="Proteomes" id="UP000585474">
    <property type="component" value="Unassembled WGS sequence"/>
</dbReference>
<keyword evidence="1" id="KW-1133">Transmembrane helix</keyword>
<keyword evidence="1" id="KW-0472">Membrane</keyword>
<dbReference type="UniPathway" id="UPA00378"/>
<dbReference type="InterPro" id="IPR025298">
    <property type="entry name" value="DUF4094"/>
</dbReference>
<name>A0A7J0EA03_9ERIC</name>
<feature type="domain" description="DUF4094" evidence="2">
    <location>
        <begin position="20"/>
        <end position="88"/>
    </location>
</feature>
<keyword evidence="3" id="KW-0328">Glycosyltransferase</keyword>
<protein>
    <submittedName>
        <fullName evidence="3">Galactosyltransferase family protein</fullName>
    </submittedName>
</protein>
<dbReference type="GO" id="GO:0016757">
    <property type="term" value="F:glycosyltransferase activity"/>
    <property type="evidence" value="ECO:0007669"/>
    <property type="project" value="UniProtKB-KW"/>
</dbReference>
<dbReference type="OrthoDB" id="1706718at2759"/>
<evidence type="ECO:0000313" key="4">
    <source>
        <dbReference type="Proteomes" id="UP000585474"/>
    </source>
</evidence>
<proteinExistence type="predicted"/>
<accession>A0A7J0EA03</accession>
<dbReference type="AlphaFoldDB" id="A0A7J0EA03"/>
<organism evidence="3 4">
    <name type="scientific">Actinidia rufa</name>
    <dbReference type="NCBI Taxonomy" id="165716"/>
    <lineage>
        <taxon>Eukaryota</taxon>
        <taxon>Viridiplantae</taxon>
        <taxon>Streptophyta</taxon>
        <taxon>Embryophyta</taxon>
        <taxon>Tracheophyta</taxon>
        <taxon>Spermatophyta</taxon>
        <taxon>Magnoliopsida</taxon>
        <taxon>eudicotyledons</taxon>
        <taxon>Gunneridae</taxon>
        <taxon>Pentapetalae</taxon>
        <taxon>asterids</taxon>
        <taxon>Ericales</taxon>
        <taxon>Actinidiaceae</taxon>
        <taxon>Actinidia</taxon>
    </lineage>
</organism>
<feature type="transmembrane region" description="Helical" evidence="1">
    <location>
        <begin position="21"/>
        <end position="40"/>
    </location>
</feature>
<comment type="caution">
    <text evidence="3">The sequence shown here is derived from an EMBL/GenBank/DDBJ whole genome shotgun (WGS) entry which is preliminary data.</text>
</comment>